<gene>
    <name evidence="1" type="ORF">SB6408_04986</name>
</gene>
<sequence>MAENIFLTACEKTVNDAAGRTLTDEEMQSLFNNMDDTIARIKAENAAISNEGAALQAAEELMKSERLAKAIETQQKLINLRLYKKHSAFLNNTRFGKGAADRPDITLSSILVGRNEYATGTRESVAREQEQLSGKYNGGFFHDIDKTGYEKAFSSGEYDLDIARAIDRMGRRESIDGLPKEAIALGKVIMKWNEVTRLDKNRAGAWVGKLAGYITRQSHDMYKIRAAGYEGWRDFILPRLDDGTFEGISNREEYLQNVYNNLASGTHLTYKPASEWLKGFKGGGSNIAKRASQERELIFKPGGDAWFEYNKLYGAGNIRESVIASLDSAAKTTGLMRVLGTNPEHMFQRLFDDQLQRIKKTNNPAAVADLNGQFRMLKQQLDEVMGLTNIPGNATLAKMGASIRAVEGMTKLGGATLSSLNDIGNMSMEMRYQGMNIYEAMSKNLVAKLQGYSSEEKKEILSYMGIGFDAVRNEVISKFSGDTSVPGKIARLQQKFFKYNLLNWWTENGRSGAGLIMSNWMARNAGSEFSKLNPDFRRVLEISGIGEHEWSVFRNMQMDELNGNSHLTPNGVQFIPDHDIEKYLATQNIKTSSAAIANARETLAGKLRGYYLDRIQVAMSEPGARTNALIKFGTVPGTPVGEAVRMMMQFKSFTASFMQNTLGRELYGRGYTPAALGQSKLPELAKAMFAGNGEWQGFAQLFVWMTAFGYLSMQAKLMAKGQTPRPLDHKSVMAAMAQGGGAGLMGDFLFGEYNRFGGGMASSLAGPLVGDIDQLRNLYLQARDGDAKAGDFLRFGINHTPFLNLLGVRQGMDYLILNRMQEWLSPGSLERYEQRLQKDQGNTFMLPPSQFMLGK</sequence>
<reference evidence="1 2" key="1">
    <citation type="submission" date="2019-07" db="EMBL/GenBank/DDBJ databases">
        <authorList>
            <person name="Brisse S."/>
            <person name="Rodrigues C."/>
            <person name="Thorpe H."/>
        </authorList>
    </citation>
    <scope>NUCLEOTIDE SEQUENCE [LARGE SCALE GENOMIC DNA]</scope>
    <source>
        <strain evidence="1">SB6408</strain>
    </source>
</reference>
<accession>A0A564JUR9</accession>
<dbReference type="Proteomes" id="UP000318370">
    <property type="component" value="Unassembled WGS sequence"/>
</dbReference>
<dbReference type="AlphaFoldDB" id="A0A564JUR9"/>
<organism evidence="1 2">
    <name type="scientific">Klebsiella spallanzanii</name>
    <dbReference type="NCBI Taxonomy" id="2587528"/>
    <lineage>
        <taxon>Bacteria</taxon>
        <taxon>Pseudomonadati</taxon>
        <taxon>Pseudomonadota</taxon>
        <taxon>Gammaproteobacteria</taxon>
        <taxon>Enterobacterales</taxon>
        <taxon>Enterobacteriaceae</taxon>
        <taxon>Klebsiella/Raoultella group</taxon>
        <taxon>Klebsiella</taxon>
    </lineage>
</organism>
<proteinExistence type="predicted"/>
<protein>
    <submittedName>
        <fullName evidence="1">Uncharacterized protein</fullName>
    </submittedName>
</protein>
<dbReference type="EMBL" id="CABGHF010000011">
    <property type="protein sequence ID" value="VUS61480.1"/>
    <property type="molecule type" value="Genomic_DNA"/>
</dbReference>
<name>A0A564JUR9_9ENTR</name>
<evidence type="ECO:0000313" key="1">
    <source>
        <dbReference type="EMBL" id="VUS61480.1"/>
    </source>
</evidence>
<dbReference type="RefSeq" id="WP_142462711.1">
    <property type="nucleotide sequence ID" value="NZ_CABGHF010000011.1"/>
</dbReference>
<evidence type="ECO:0000313" key="2">
    <source>
        <dbReference type="Proteomes" id="UP000318370"/>
    </source>
</evidence>